<evidence type="ECO:0000313" key="2">
    <source>
        <dbReference type="Proteomes" id="UP001177260"/>
    </source>
</evidence>
<dbReference type="EMBL" id="JAOPJF010000046">
    <property type="protein sequence ID" value="KAK1142857.1"/>
    <property type="molecule type" value="Genomic_DNA"/>
</dbReference>
<comment type="caution">
    <text evidence="1">The sequence shown here is derived from an EMBL/GenBank/DDBJ whole genome shotgun (WGS) entry which is preliminary data.</text>
</comment>
<reference evidence="1 2" key="1">
    <citation type="journal article" date="2023" name="ACS Omega">
        <title>Identification of the Neoaspergillic Acid Biosynthesis Gene Cluster by Establishing an In Vitro CRISPR-Ribonucleoprotein Genetic System in Aspergillus melleus.</title>
        <authorList>
            <person name="Yuan B."/>
            <person name="Grau M.F."/>
            <person name="Murata R.M."/>
            <person name="Torok T."/>
            <person name="Venkateswaran K."/>
            <person name="Stajich J.E."/>
            <person name="Wang C.C.C."/>
        </authorList>
    </citation>
    <scope>NUCLEOTIDE SEQUENCE [LARGE SCALE GENOMIC DNA]</scope>
    <source>
        <strain evidence="1 2">IMV 1140</strain>
    </source>
</reference>
<dbReference type="Proteomes" id="UP001177260">
    <property type="component" value="Unassembled WGS sequence"/>
</dbReference>
<proteinExistence type="predicted"/>
<organism evidence="1 2">
    <name type="scientific">Aspergillus melleus</name>
    <dbReference type="NCBI Taxonomy" id="138277"/>
    <lineage>
        <taxon>Eukaryota</taxon>
        <taxon>Fungi</taxon>
        <taxon>Dikarya</taxon>
        <taxon>Ascomycota</taxon>
        <taxon>Pezizomycotina</taxon>
        <taxon>Eurotiomycetes</taxon>
        <taxon>Eurotiomycetidae</taxon>
        <taxon>Eurotiales</taxon>
        <taxon>Aspergillaceae</taxon>
        <taxon>Aspergillus</taxon>
        <taxon>Aspergillus subgen. Circumdati</taxon>
    </lineage>
</organism>
<name>A0ACC3AYJ9_9EURO</name>
<evidence type="ECO:0000313" key="1">
    <source>
        <dbReference type="EMBL" id="KAK1142857.1"/>
    </source>
</evidence>
<protein>
    <submittedName>
        <fullName evidence="1">Uncharacterized protein</fullName>
    </submittedName>
</protein>
<gene>
    <name evidence="1" type="ORF">N8T08_007291</name>
</gene>
<keyword evidence="2" id="KW-1185">Reference proteome</keyword>
<sequence length="212" mass="24121">MITFSTPQPRAFPTTGFEILDPSRALEEETLPDYLKERYYPVHIGEVFKSQYQVITKLGFGSASTVWLCRDLQSNGRYLTLKVHVRSRRRLPEVEISKHLQANHDVHAGERYVRLVLDSFEISGPCGVHTCLLYAPAGIDIRDYMHCLQGDALPESLLRPALRFVLVALDYLHQAKVIHTDIQPHNVLLGIDDESILSEMEEDEVSNPAPRK</sequence>
<accession>A0ACC3AYJ9</accession>